<feature type="coiled-coil region" evidence="1">
    <location>
        <begin position="95"/>
        <end position="185"/>
    </location>
</feature>
<evidence type="ECO:0000259" key="2">
    <source>
        <dbReference type="PROSITE" id="PS50217"/>
    </source>
</evidence>
<keyword evidence="1" id="KW-0175">Coiled coil</keyword>
<organism evidence="3">
    <name type="scientific">Desulfacinum infernum</name>
    <dbReference type="NCBI Taxonomy" id="35837"/>
    <lineage>
        <taxon>Bacteria</taxon>
        <taxon>Pseudomonadati</taxon>
        <taxon>Thermodesulfobacteriota</taxon>
        <taxon>Syntrophobacteria</taxon>
        <taxon>Syntrophobacterales</taxon>
        <taxon>Syntrophobacteraceae</taxon>
        <taxon>Desulfacinum</taxon>
    </lineage>
</organism>
<accession>A0A832EAT3</accession>
<dbReference type="Pfam" id="PF00170">
    <property type="entry name" value="bZIP_1"/>
    <property type="match status" value="1"/>
</dbReference>
<dbReference type="PROSITE" id="PS50217">
    <property type="entry name" value="BZIP"/>
    <property type="match status" value="1"/>
</dbReference>
<dbReference type="Gene3D" id="1.20.5.170">
    <property type="match status" value="1"/>
</dbReference>
<comment type="caution">
    <text evidence="3">The sequence shown here is derived from an EMBL/GenBank/DDBJ whole genome shotgun (WGS) entry which is preliminary data.</text>
</comment>
<name>A0A832EAT3_9BACT</name>
<evidence type="ECO:0000313" key="3">
    <source>
        <dbReference type="EMBL" id="HFK97597.1"/>
    </source>
</evidence>
<dbReference type="EMBL" id="DSTK01000030">
    <property type="protein sequence ID" value="HFK97597.1"/>
    <property type="molecule type" value="Genomic_DNA"/>
</dbReference>
<protein>
    <recommendedName>
        <fullName evidence="2">BZIP domain-containing protein</fullName>
    </recommendedName>
</protein>
<proteinExistence type="predicted"/>
<reference evidence="3" key="1">
    <citation type="journal article" date="2020" name="mSystems">
        <title>Genome- and Community-Level Interaction Insights into Carbon Utilization and Element Cycling Functions of Hydrothermarchaeota in Hydrothermal Sediment.</title>
        <authorList>
            <person name="Zhou Z."/>
            <person name="Liu Y."/>
            <person name="Xu W."/>
            <person name="Pan J."/>
            <person name="Luo Z.H."/>
            <person name="Li M."/>
        </authorList>
    </citation>
    <scope>NUCLEOTIDE SEQUENCE [LARGE SCALE GENOMIC DNA]</scope>
    <source>
        <strain evidence="3">SpSt-456</strain>
    </source>
</reference>
<feature type="coiled-coil region" evidence="1">
    <location>
        <begin position="20"/>
        <end position="61"/>
    </location>
</feature>
<evidence type="ECO:0000256" key="1">
    <source>
        <dbReference type="SAM" id="Coils"/>
    </source>
</evidence>
<dbReference type="GO" id="GO:0003700">
    <property type="term" value="F:DNA-binding transcription factor activity"/>
    <property type="evidence" value="ECO:0007669"/>
    <property type="project" value="InterPro"/>
</dbReference>
<sequence length="247" mass="29182">MFPHPFQMALMGYWLSESQHREAGEDVRRLKAYARRLEKNLEAALREREEREKYAKDLENRLTASTQESETFRGEVERLKALLREREYRETTESVTRDKAHARRLEKNLEAAVRERDKWEKYAKDLENRLAALTQESETFRGEVERLKGLLVEAKKHKKTWEERQQELEKELQATGEKLRDLETAMKSMIAKHRTLVRHTAKLKAFLQEFFGDQAPRLLTPLGLRHCEMVLRFIQRLPDDPGEGPGP</sequence>
<feature type="domain" description="BZIP" evidence="2">
    <location>
        <begin position="98"/>
        <end position="148"/>
    </location>
</feature>
<dbReference type="InterPro" id="IPR046347">
    <property type="entry name" value="bZIP_sf"/>
</dbReference>
<gene>
    <name evidence="3" type="ORF">ENS06_09810</name>
</gene>
<dbReference type="SUPFAM" id="SSF57959">
    <property type="entry name" value="Leucine zipper domain"/>
    <property type="match status" value="1"/>
</dbReference>
<dbReference type="InterPro" id="IPR004827">
    <property type="entry name" value="bZIP"/>
</dbReference>
<dbReference type="AlphaFoldDB" id="A0A832EAT3"/>